<protein>
    <submittedName>
        <fullName evidence="1">Uncharacterized protein</fullName>
    </submittedName>
</protein>
<comment type="caution">
    <text evidence="1">The sequence shown here is derived from an EMBL/GenBank/DDBJ whole genome shotgun (WGS) entry which is preliminary data.</text>
</comment>
<proteinExistence type="predicted"/>
<gene>
    <name evidence="1" type="ORF">L3Q82_016740</name>
</gene>
<accession>A0ACB8X867</accession>
<dbReference type="Proteomes" id="UP000831701">
    <property type="component" value="Chromosome 2"/>
</dbReference>
<evidence type="ECO:0000313" key="1">
    <source>
        <dbReference type="EMBL" id="KAI3376232.1"/>
    </source>
</evidence>
<organism evidence="1 2">
    <name type="scientific">Scortum barcoo</name>
    <name type="common">barcoo grunter</name>
    <dbReference type="NCBI Taxonomy" id="214431"/>
    <lineage>
        <taxon>Eukaryota</taxon>
        <taxon>Metazoa</taxon>
        <taxon>Chordata</taxon>
        <taxon>Craniata</taxon>
        <taxon>Vertebrata</taxon>
        <taxon>Euteleostomi</taxon>
        <taxon>Actinopterygii</taxon>
        <taxon>Neopterygii</taxon>
        <taxon>Teleostei</taxon>
        <taxon>Neoteleostei</taxon>
        <taxon>Acanthomorphata</taxon>
        <taxon>Eupercaria</taxon>
        <taxon>Centrarchiformes</taxon>
        <taxon>Terapontoidei</taxon>
        <taxon>Terapontidae</taxon>
        <taxon>Scortum</taxon>
    </lineage>
</organism>
<dbReference type="EMBL" id="CM041532">
    <property type="protein sequence ID" value="KAI3376232.1"/>
    <property type="molecule type" value="Genomic_DNA"/>
</dbReference>
<name>A0ACB8X867_9TELE</name>
<reference evidence="1" key="1">
    <citation type="submission" date="2022-04" db="EMBL/GenBank/DDBJ databases">
        <title>Jade perch genome.</title>
        <authorList>
            <person name="Chao B."/>
        </authorList>
    </citation>
    <scope>NUCLEOTIDE SEQUENCE</scope>
    <source>
        <strain evidence="1">CB-2022</strain>
    </source>
</reference>
<keyword evidence="2" id="KW-1185">Reference proteome</keyword>
<evidence type="ECO:0000313" key="2">
    <source>
        <dbReference type="Proteomes" id="UP000831701"/>
    </source>
</evidence>
<sequence length="648" mass="74350">MEIFQHLLVEELLHKFEGVVRNYRIYVTIGGEQIEVEANLRNSLWKPRKVSFYLGFTIRGPEAFGIQTKTAEKETKSTISQPYDVSAIMKKIMIFSVIFSLRVSDWYSLFGCFALSSLTATEQHFVDRHQSALITRVSDTGFILDKLMDRMLISAEKYDTVRALQTTEDQMRGILQGLTLAGKDALCEILKKMRSMRPLISELEETEKSLDHGGEKRLRFGQRKYKKGPSGKLKLEPVDSLMDSSDWTELEPVVNTVDEVQTFSLQSEAGGFECSVSALRWVCKEKVSFEYQFCSWDEHMSRPSCKDYMPAGPLLDITVTAGKLEEVHLPHWICVEHNSKISDMFAVRHVDSCGDFVEQVSEVTSSHVKLFQAVFSPRGAMILKKLSFPVKVRYDVLIYKTIKTALTLHVYLVPPDPVLKQAVEREEKSDGSKRIRKPNPDKSLQMENHFFLSTETDSSEISPDKLKLRYEGRSPNFFEVFIRNAKSDFSLKLESEQKKSREKETIWSCTIRTDDYQNRNTDHEQGKIITMHYYFNLAKLIIRLSKCCFNIASFSLTASGQHFVDRHRTALVNRVRETGAILDLLKDRGLISNESYDSVRALNTTQDQMRDILKFVTSAGQRSKDLFYEILKGLRCLQPLISELEGSR</sequence>